<accession>A0ABR2D9C7</accession>
<reference evidence="1 2" key="1">
    <citation type="journal article" date="2024" name="G3 (Bethesda)">
        <title>Genome assembly of Hibiscus sabdariffa L. provides insights into metabolisms of medicinal natural products.</title>
        <authorList>
            <person name="Kim T."/>
        </authorList>
    </citation>
    <scope>NUCLEOTIDE SEQUENCE [LARGE SCALE GENOMIC DNA]</scope>
    <source>
        <strain evidence="1">TK-2024</strain>
        <tissue evidence="1">Old leaves</tissue>
    </source>
</reference>
<dbReference type="Proteomes" id="UP001472677">
    <property type="component" value="Unassembled WGS sequence"/>
</dbReference>
<proteinExistence type="predicted"/>
<gene>
    <name evidence="1" type="ORF">V6N12_053105</name>
</gene>
<keyword evidence="2" id="KW-1185">Reference proteome</keyword>
<dbReference type="EMBL" id="JBBPBM010000034">
    <property type="protein sequence ID" value="KAK8531638.1"/>
    <property type="molecule type" value="Genomic_DNA"/>
</dbReference>
<protein>
    <submittedName>
        <fullName evidence="1">Uncharacterized protein</fullName>
    </submittedName>
</protein>
<evidence type="ECO:0000313" key="1">
    <source>
        <dbReference type="EMBL" id="KAK8531638.1"/>
    </source>
</evidence>
<comment type="caution">
    <text evidence="1">The sequence shown here is derived from an EMBL/GenBank/DDBJ whole genome shotgun (WGS) entry which is preliminary data.</text>
</comment>
<evidence type="ECO:0000313" key="2">
    <source>
        <dbReference type="Proteomes" id="UP001472677"/>
    </source>
</evidence>
<sequence length="106" mass="11844">MSCNAMVVVGKCARTEGEFSMKVKMWYLLASCGEEPMLKKHGMCILTSFLAYLEDVCREKLPAEVDIRSIGLNAPSATKTKVPPRVCSEASEQVWESERELLSCEH</sequence>
<name>A0ABR2D9C7_9ROSI</name>
<organism evidence="1 2">
    <name type="scientific">Hibiscus sabdariffa</name>
    <name type="common">roselle</name>
    <dbReference type="NCBI Taxonomy" id="183260"/>
    <lineage>
        <taxon>Eukaryota</taxon>
        <taxon>Viridiplantae</taxon>
        <taxon>Streptophyta</taxon>
        <taxon>Embryophyta</taxon>
        <taxon>Tracheophyta</taxon>
        <taxon>Spermatophyta</taxon>
        <taxon>Magnoliopsida</taxon>
        <taxon>eudicotyledons</taxon>
        <taxon>Gunneridae</taxon>
        <taxon>Pentapetalae</taxon>
        <taxon>rosids</taxon>
        <taxon>malvids</taxon>
        <taxon>Malvales</taxon>
        <taxon>Malvaceae</taxon>
        <taxon>Malvoideae</taxon>
        <taxon>Hibiscus</taxon>
    </lineage>
</organism>